<feature type="domain" description="DUF4685" evidence="2">
    <location>
        <begin position="379"/>
        <end position="490"/>
    </location>
</feature>
<feature type="region of interest" description="Disordered" evidence="1">
    <location>
        <begin position="1"/>
        <end position="46"/>
    </location>
</feature>
<feature type="compositionally biased region" description="Polar residues" evidence="1">
    <location>
        <begin position="448"/>
        <end position="460"/>
    </location>
</feature>
<sequence length="1158" mass="127533">MAENAVSRSSKSHDQHSKMDKTKNVFPKKELTLPKASSEPETNMYSELSKKYPGIFQQPSSTATFQDTLQSLKDSRTGSKISRAQSKARTKSISGNVWTDDQLEKEMSSDLQIHTYLTDRILKPRESSINGDIDILGKSCQSKEDCHPKVREVISRSPGLYNGDISNKKNRAKRWSPPKGFWKVLKSEKLDLEEGTNAFDDVSEEVAQMDAWRMNCAESPRGGNSRAPGEKCAGNHHNPSKELLRTKSLDSSILSCGEVTSEKCNLNKGIHLGGLWRTDSWESVSSNTSLISLTDRVELNRARLQRALTTCVPSSCSDHPPDESEAQENMSDFNQEPVMDQNFLQPKCISQGCGVTQSDSDWDSGISLQESDRGMRADDQSLSPRHEQAKRLLERARMKARASPLKADHSILPLVRGSLDAGGTHIYLPKKTAFSRDGLVLNLHNSGNLSDSSSCESNYGQRKKRGPSPTRVRFEDESVQDAEVRYQLRKRCSFESSIRQNSRMWKVDAPGLGPDWLPRMEYILKSDSGEMGKLCCKNTQVWGNERCKDGENPVRNEKRTGDRPQRPISDNPSFNTAVCINGKCSTCGSYIIPNANQTETCYVAPPSYEFPNVTVVSQGGKPCTPNQHKIPVETVKGIRTNLVVDAPMTRPLASRIIPRWVLPSQHRIRTEFIKETYIGEVTSIDDIVSQVDLGDTDNSTNNKPKWEGTRGSETSAYCYAVVSGSNEEPTNNVNLTTKCIEQSGKFCESYSDSIATDPVSATAICKSKSRKKDCAKTTQGNGWKIESRRHNESRNSADSKLVTSPLDSTYRSCVSNTSTDWITEVSPEHQPSSLRSTSTVTSNQCSELNREHPTAPRGSLPDQSTSPLANSHIKEMSRDMKPVSHPTETASTKSTQNHRPFTSVLQQATNSNNTHNLTVSCTSQQGPPLSLQHNLSTSQVKKISSPHYRVIHLDPQENEETQPASNEVLEGSSPVPPLQGITSCPDQQLSNGQAHILLTSTTSPHHQLQMNTLHKNANQGAESYNAPSVNKTEGLNGLLLAINHQRSIDQTVDQNSCKSCPTIKSPKTAFPSQQRAILLGSKLDASNQNNKPALPVINRAILQGFTASPIEPATHTISALTEQPAAGGNGQLMLERDKAPVLATLTTGQHLKDDSMSA</sequence>
<feature type="compositionally biased region" description="Basic and acidic residues" evidence="1">
    <location>
        <begin position="785"/>
        <end position="797"/>
    </location>
</feature>
<reference evidence="4" key="1">
    <citation type="journal article" date="2006" name="Science">
        <title>Ancient noncoding elements conserved in the human genome.</title>
        <authorList>
            <person name="Venkatesh B."/>
            <person name="Kirkness E.F."/>
            <person name="Loh Y.H."/>
            <person name="Halpern A.L."/>
            <person name="Lee A.P."/>
            <person name="Johnson J."/>
            <person name="Dandona N."/>
            <person name="Viswanathan L.D."/>
            <person name="Tay A."/>
            <person name="Venter J.C."/>
            <person name="Strausberg R.L."/>
            <person name="Brenner S."/>
        </authorList>
    </citation>
    <scope>NUCLEOTIDE SEQUENCE [LARGE SCALE GENOMIC DNA]</scope>
</reference>
<dbReference type="Pfam" id="PF15737">
    <property type="entry name" value="DUF4685"/>
    <property type="match status" value="1"/>
</dbReference>
<feature type="compositionally biased region" description="Basic and acidic residues" evidence="1">
    <location>
        <begin position="872"/>
        <end position="882"/>
    </location>
</feature>
<reference evidence="4" key="3">
    <citation type="journal article" date="2014" name="Nature">
        <title>Elephant shark genome provides unique insights into gnathostome evolution.</title>
        <authorList>
            <consortium name="International Elephant Shark Genome Sequencing Consortium"/>
            <person name="Venkatesh B."/>
            <person name="Lee A.P."/>
            <person name="Ravi V."/>
            <person name="Maurya A.K."/>
            <person name="Lian M.M."/>
            <person name="Swann J.B."/>
            <person name="Ohta Y."/>
            <person name="Flajnik M.F."/>
            <person name="Sutoh Y."/>
            <person name="Kasahara M."/>
            <person name="Hoon S."/>
            <person name="Gangu V."/>
            <person name="Roy S.W."/>
            <person name="Irimia M."/>
            <person name="Korzh V."/>
            <person name="Kondrychyn I."/>
            <person name="Lim Z.W."/>
            <person name="Tay B.H."/>
            <person name="Tohari S."/>
            <person name="Kong K.W."/>
            <person name="Ho S."/>
            <person name="Lorente-Galdos B."/>
            <person name="Quilez J."/>
            <person name="Marques-Bonet T."/>
            <person name="Raney B.J."/>
            <person name="Ingham P.W."/>
            <person name="Tay A."/>
            <person name="Hillier L.W."/>
            <person name="Minx P."/>
            <person name="Boehm T."/>
            <person name="Wilson R.K."/>
            <person name="Brenner S."/>
            <person name="Warren W.C."/>
        </authorList>
    </citation>
    <scope>NUCLEOTIDE SEQUENCE [LARGE SCALE GENOMIC DNA]</scope>
</reference>
<protein>
    <recommendedName>
        <fullName evidence="2">DUF4685 domain-containing protein</fullName>
    </recommendedName>
</protein>
<keyword evidence="4" id="KW-1185">Reference proteome</keyword>
<reference evidence="3" key="4">
    <citation type="submission" date="2025-08" db="UniProtKB">
        <authorList>
            <consortium name="Ensembl"/>
        </authorList>
    </citation>
    <scope>IDENTIFICATION</scope>
</reference>
<feature type="region of interest" description="Disordered" evidence="1">
    <location>
        <begin position="774"/>
        <end position="802"/>
    </location>
</feature>
<evidence type="ECO:0000259" key="2">
    <source>
        <dbReference type="Pfam" id="PF15737"/>
    </source>
</evidence>
<dbReference type="STRING" id="7868.ENSCMIP00000008120"/>
<feature type="compositionally biased region" description="Polar residues" evidence="1">
    <location>
        <begin position="886"/>
        <end position="899"/>
    </location>
</feature>
<feature type="region of interest" description="Disordered" evidence="1">
    <location>
        <begin position="822"/>
        <end position="899"/>
    </location>
</feature>
<dbReference type="AlphaFoldDB" id="A0A4W3GYI3"/>
<dbReference type="Ensembl" id="ENSCMIT00000008355.1">
    <property type="protein sequence ID" value="ENSCMIP00000008120.1"/>
    <property type="gene ID" value="ENSCMIG00000004378.1"/>
</dbReference>
<reference evidence="4" key="2">
    <citation type="journal article" date="2007" name="PLoS Biol.">
        <title>Survey sequencing and comparative analysis of the elephant shark (Callorhinchus milii) genome.</title>
        <authorList>
            <person name="Venkatesh B."/>
            <person name="Kirkness E.F."/>
            <person name="Loh Y.H."/>
            <person name="Halpern A.L."/>
            <person name="Lee A.P."/>
            <person name="Johnson J."/>
            <person name="Dandona N."/>
            <person name="Viswanathan L.D."/>
            <person name="Tay A."/>
            <person name="Venter J.C."/>
            <person name="Strausberg R.L."/>
            <person name="Brenner S."/>
        </authorList>
    </citation>
    <scope>NUCLEOTIDE SEQUENCE [LARGE SCALE GENOMIC DNA]</scope>
</reference>
<feature type="region of interest" description="Disordered" evidence="1">
    <location>
        <begin position="547"/>
        <end position="572"/>
    </location>
</feature>
<organism evidence="3 4">
    <name type="scientific">Callorhinchus milii</name>
    <name type="common">Ghost shark</name>
    <dbReference type="NCBI Taxonomy" id="7868"/>
    <lineage>
        <taxon>Eukaryota</taxon>
        <taxon>Metazoa</taxon>
        <taxon>Chordata</taxon>
        <taxon>Craniata</taxon>
        <taxon>Vertebrata</taxon>
        <taxon>Chondrichthyes</taxon>
        <taxon>Holocephali</taxon>
        <taxon>Chimaeriformes</taxon>
        <taxon>Callorhinchidae</taxon>
        <taxon>Callorhinchus</taxon>
    </lineage>
</organism>
<dbReference type="Proteomes" id="UP000314986">
    <property type="component" value="Unassembled WGS sequence"/>
</dbReference>
<dbReference type="InParanoid" id="A0A4W3GYI3"/>
<accession>A0A4W3GYI3</accession>
<feature type="compositionally biased region" description="Polar residues" evidence="1">
    <location>
        <begin position="829"/>
        <end position="847"/>
    </location>
</feature>
<proteinExistence type="predicted"/>
<evidence type="ECO:0000313" key="4">
    <source>
        <dbReference type="Proteomes" id="UP000314986"/>
    </source>
</evidence>
<feature type="compositionally biased region" description="Basic and acidic residues" evidence="1">
    <location>
        <begin position="11"/>
        <end position="32"/>
    </location>
</feature>
<evidence type="ECO:0000256" key="1">
    <source>
        <dbReference type="SAM" id="MobiDB-lite"/>
    </source>
</evidence>
<name>A0A4W3GYI3_CALMI</name>
<evidence type="ECO:0000313" key="3">
    <source>
        <dbReference type="Ensembl" id="ENSCMIP00000008120.1"/>
    </source>
</evidence>
<feature type="region of interest" description="Disordered" evidence="1">
    <location>
        <begin position="448"/>
        <end position="476"/>
    </location>
</feature>
<dbReference type="InterPro" id="IPR032756">
    <property type="entry name" value="DUF4685"/>
</dbReference>
<feature type="region of interest" description="Disordered" evidence="1">
    <location>
        <begin position="219"/>
        <end position="240"/>
    </location>
</feature>
<reference evidence="3" key="5">
    <citation type="submission" date="2025-09" db="UniProtKB">
        <authorList>
            <consortium name="Ensembl"/>
        </authorList>
    </citation>
    <scope>IDENTIFICATION</scope>
</reference>
<dbReference type="GeneTree" id="ENSGT00390000013003"/>
<feature type="compositionally biased region" description="Basic and acidic residues" evidence="1">
    <location>
        <begin position="547"/>
        <end position="565"/>
    </location>
</feature>